<dbReference type="AlphaFoldDB" id="A0A2V2BCZ8"/>
<evidence type="ECO:0000313" key="3">
    <source>
        <dbReference type="EMBL" id="PWK98404.1"/>
    </source>
</evidence>
<dbReference type="OrthoDB" id="6539446at2"/>
<reference evidence="2 5" key="2">
    <citation type="submission" date="2021-07" db="EMBL/GenBank/DDBJ databases">
        <title>A novel phosphonate cluster across the Pantoea species complex is important for pathogenicity in onion.</title>
        <authorList>
            <person name="Zhao M."/>
            <person name="Stice S."/>
            <person name="Shin G.Y."/>
            <person name="Coutinho T."/>
            <person name="Gitaitis R."/>
            <person name="Kvitko B."/>
            <person name="Dutta B."/>
        </authorList>
    </citation>
    <scope>NUCLEOTIDE SEQUENCE [LARGE SCALE GENOMIC DNA]</scope>
    <source>
        <strain evidence="2 5">BD 382</strain>
    </source>
</reference>
<dbReference type="EMBL" id="QGHF01000003">
    <property type="protein sequence ID" value="PWK98404.1"/>
    <property type="molecule type" value="Genomic_DNA"/>
</dbReference>
<dbReference type="Proteomes" id="UP000245981">
    <property type="component" value="Unassembled WGS sequence"/>
</dbReference>
<feature type="region of interest" description="Disordered" evidence="1">
    <location>
        <begin position="80"/>
        <end position="102"/>
    </location>
</feature>
<reference evidence="3 4" key="1">
    <citation type="submission" date="2018-05" db="EMBL/GenBank/DDBJ databases">
        <title>Genomic Encyclopedia of Type Strains, Phase IV (KMG-V): Genome sequencing to study the core and pangenomes of soil and plant-associated prokaryotes.</title>
        <authorList>
            <person name="Whitman W."/>
        </authorList>
    </citation>
    <scope>NUCLEOTIDE SEQUENCE [LARGE SCALE GENOMIC DNA]</scope>
    <source>
        <strain evidence="3 4">PNA 200-10</strain>
    </source>
</reference>
<sequence>MLFHDDEKGHLILGEAVVSLALGDREISIDTLIAELNQMAEEETRDSRLAEICDARHWLKQFRLSQVRSDSGLRWLMAASQDESGKPHENVIRLRPEEDEDR</sequence>
<evidence type="ECO:0000313" key="5">
    <source>
        <dbReference type="Proteomes" id="UP001197236"/>
    </source>
</evidence>
<dbReference type="Proteomes" id="UP001197236">
    <property type="component" value="Unassembled WGS sequence"/>
</dbReference>
<organism evidence="3 4">
    <name type="scientific">Pantoea allii</name>
    <dbReference type="NCBI Taxonomy" id="574096"/>
    <lineage>
        <taxon>Bacteria</taxon>
        <taxon>Pseudomonadati</taxon>
        <taxon>Pseudomonadota</taxon>
        <taxon>Gammaproteobacteria</taxon>
        <taxon>Enterobacterales</taxon>
        <taxon>Erwiniaceae</taxon>
        <taxon>Pantoea</taxon>
    </lineage>
</organism>
<protein>
    <submittedName>
        <fullName evidence="3">Uncharacterized protein</fullName>
    </submittedName>
</protein>
<feature type="compositionally biased region" description="Basic and acidic residues" evidence="1">
    <location>
        <begin position="83"/>
        <end position="96"/>
    </location>
</feature>
<gene>
    <name evidence="3" type="ORF">C7431_103169</name>
    <name evidence="2" type="ORF">KYI95_14765</name>
</gene>
<proteinExistence type="predicted"/>
<dbReference type="EMBL" id="JAHVXZ010000008">
    <property type="protein sequence ID" value="MBW1258441.1"/>
    <property type="molecule type" value="Genomic_DNA"/>
</dbReference>
<evidence type="ECO:0000256" key="1">
    <source>
        <dbReference type="SAM" id="MobiDB-lite"/>
    </source>
</evidence>
<name>A0A2V2BCZ8_9GAMM</name>
<evidence type="ECO:0000313" key="2">
    <source>
        <dbReference type="EMBL" id="MBW1258441.1"/>
    </source>
</evidence>
<keyword evidence="5" id="KW-1185">Reference proteome</keyword>
<comment type="caution">
    <text evidence="3">The sequence shown here is derived from an EMBL/GenBank/DDBJ whole genome shotgun (WGS) entry which is preliminary data.</text>
</comment>
<accession>A0A2V2BCZ8</accession>
<dbReference type="RefSeq" id="WP_063881032.1">
    <property type="nucleotide sequence ID" value="NZ_CP126314.1"/>
</dbReference>
<evidence type="ECO:0000313" key="4">
    <source>
        <dbReference type="Proteomes" id="UP000245981"/>
    </source>
</evidence>